<comment type="caution">
    <text evidence="12">The sequence shown here is derived from an EMBL/GenBank/DDBJ whole genome shotgun (WGS) entry which is preliminary data.</text>
</comment>
<dbReference type="GO" id="GO:0030425">
    <property type="term" value="C:dendrite"/>
    <property type="evidence" value="ECO:0007669"/>
    <property type="project" value="TreeGrafter"/>
</dbReference>
<dbReference type="GO" id="GO:0005886">
    <property type="term" value="C:plasma membrane"/>
    <property type="evidence" value="ECO:0007669"/>
    <property type="project" value="UniProtKB-SubCell"/>
</dbReference>
<dbReference type="GO" id="GO:0007187">
    <property type="term" value="P:G protein-coupled receptor signaling pathway, coupled to cyclic nucleotide second messenger"/>
    <property type="evidence" value="ECO:0007669"/>
    <property type="project" value="TreeGrafter"/>
</dbReference>
<dbReference type="PROSITE" id="PS50262">
    <property type="entry name" value="G_PROTEIN_RECEP_F1_2"/>
    <property type="match status" value="1"/>
</dbReference>
<feature type="transmembrane region" description="Helical" evidence="10">
    <location>
        <begin position="151"/>
        <end position="172"/>
    </location>
</feature>
<dbReference type="GO" id="GO:0004993">
    <property type="term" value="F:G protein-coupled serotonin receptor activity"/>
    <property type="evidence" value="ECO:0007669"/>
    <property type="project" value="TreeGrafter"/>
</dbReference>
<feature type="transmembrane region" description="Helical" evidence="10">
    <location>
        <begin position="113"/>
        <end position="139"/>
    </location>
</feature>
<dbReference type="PANTHER" id="PTHR24247:SF223">
    <property type="entry name" value="HISTAMINE H1 RECEPTOR"/>
    <property type="match status" value="1"/>
</dbReference>
<dbReference type="Gene3D" id="1.20.1070.10">
    <property type="entry name" value="Rhodopsin 7-helix transmembrane proteins"/>
    <property type="match status" value="1"/>
</dbReference>
<keyword evidence="5 9" id="KW-0297">G-protein coupled receptor</keyword>
<dbReference type="InterPro" id="IPR000995">
    <property type="entry name" value="Musac_Ach_rcpt"/>
</dbReference>
<organism evidence="12 14">
    <name type="scientific">Didymodactylos carnosus</name>
    <dbReference type="NCBI Taxonomy" id="1234261"/>
    <lineage>
        <taxon>Eukaryota</taxon>
        <taxon>Metazoa</taxon>
        <taxon>Spiralia</taxon>
        <taxon>Gnathifera</taxon>
        <taxon>Rotifera</taxon>
        <taxon>Eurotatoria</taxon>
        <taxon>Bdelloidea</taxon>
        <taxon>Philodinida</taxon>
        <taxon>Philodinidae</taxon>
        <taxon>Didymodactylos</taxon>
    </lineage>
</organism>
<evidence type="ECO:0000313" key="12">
    <source>
        <dbReference type="EMBL" id="CAF1092598.1"/>
    </source>
</evidence>
<dbReference type="SUPFAM" id="SSF81321">
    <property type="entry name" value="Family A G protein-coupled receptor-like"/>
    <property type="match status" value="1"/>
</dbReference>
<evidence type="ECO:0000256" key="2">
    <source>
        <dbReference type="ARBA" id="ARBA00022475"/>
    </source>
</evidence>
<evidence type="ECO:0000313" key="13">
    <source>
        <dbReference type="EMBL" id="CAF3858036.1"/>
    </source>
</evidence>
<evidence type="ECO:0000256" key="9">
    <source>
        <dbReference type="RuleBase" id="RU000688"/>
    </source>
</evidence>
<feature type="non-terminal residue" evidence="12">
    <location>
        <position position="1"/>
    </location>
</feature>
<protein>
    <recommendedName>
        <fullName evidence="11">G-protein coupled receptors family 1 profile domain-containing protein</fullName>
    </recommendedName>
</protein>
<keyword evidence="8 9" id="KW-0807">Transducer</keyword>
<dbReference type="Proteomes" id="UP000663829">
    <property type="component" value="Unassembled WGS sequence"/>
</dbReference>
<reference evidence="12" key="1">
    <citation type="submission" date="2021-02" db="EMBL/GenBank/DDBJ databases">
        <authorList>
            <person name="Nowell W R."/>
        </authorList>
    </citation>
    <scope>NUCLEOTIDE SEQUENCE</scope>
</reference>
<sequence length="226" mass="25960">MTLLEPRFEHSTIELQIVNCSDIFLFFTNTSELLYQQLSKTIDDDISFNWINSTKYLNTVITLTDENINNITITQYFYRIILIFVCACVSLLTIFGNLLVLITFRRIKTVGNLFILSLATADLIVGCFVMPIAGIYAIMESWNMGIVLCQIWLSVDYFASTASIFNLLTLSLDRYWSITSPLQYLGKRTRTRALFMIGFAWGLSILWIIPIIGWHAFIHQGIRLVP</sequence>
<keyword evidence="14" id="KW-1185">Reference proteome</keyword>
<dbReference type="PROSITE" id="PS00237">
    <property type="entry name" value="G_PROTEIN_RECEP_F1_1"/>
    <property type="match status" value="1"/>
</dbReference>
<proteinExistence type="inferred from homology"/>
<evidence type="ECO:0000256" key="8">
    <source>
        <dbReference type="ARBA" id="ARBA00023224"/>
    </source>
</evidence>
<name>A0A814NMW3_9BILA</name>
<dbReference type="AlphaFoldDB" id="A0A814NMW3"/>
<evidence type="ECO:0000256" key="6">
    <source>
        <dbReference type="ARBA" id="ARBA00023136"/>
    </source>
</evidence>
<evidence type="ECO:0000256" key="5">
    <source>
        <dbReference type="ARBA" id="ARBA00023040"/>
    </source>
</evidence>
<keyword evidence="7 9" id="KW-0675">Receptor</keyword>
<gene>
    <name evidence="12" type="ORF">GPM918_LOCUS18338</name>
    <name evidence="13" type="ORF">SRO942_LOCUS18335</name>
</gene>
<feature type="transmembrane region" description="Helical" evidence="10">
    <location>
        <begin position="76"/>
        <end position="101"/>
    </location>
</feature>
<feature type="transmembrane region" description="Helical" evidence="10">
    <location>
        <begin position="193"/>
        <end position="217"/>
    </location>
</feature>
<keyword evidence="3 9" id="KW-0812">Transmembrane</keyword>
<comment type="similarity">
    <text evidence="9">Belongs to the G-protein coupled receptor 1 family.</text>
</comment>
<evidence type="ECO:0000256" key="3">
    <source>
        <dbReference type="ARBA" id="ARBA00022692"/>
    </source>
</evidence>
<dbReference type="GO" id="GO:0016907">
    <property type="term" value="F:G protein-coupled acetylcholine receptor activity"/>
    <property type="evidence" value="ECO:0007669"/>
    <property type="project" value="InterPro"/>
</dbReference>
<keyword evidence="2" id="KW-1003">Cell membrane</keyword>
<evidence type="ECO:0000256" key="1">
    <source>
        <dbReference type="ARBA" id="ARBA00004651"/>
    </source>
</evidence>
<evidence type="ECO:0000256" key="4">
    <source>
        <dbReference type="ARBA" id="ARBA00022989"/>
    </source>
</evidence>
<dbReference type="InterPro" id="IPR000276">
    <property type="entry name" value="GPCR_Rhodpsn"/>
</dbReference>
<evidence type="ECO:0000259" key="11">
    <source>
        <dbReference type="PROSITE" id="PS50262"/>
    </source>
</evidence>
<accession>A0A814NMW3</accession>
<comment type="subcellular location">
    <subcellularLocation>
        <location evidence="1">Cell membrane</location>
        <topology evidence="1">Multi-pass membrane protein</topology>
    </subcellularLocation>
</comment>
<dbReference type="Pfam" id="PF00001">
    <property type="entry name" value="7tm_1"/>
    <property type="match status" value="1"/>
</dbReference>
<dbReference type="EMBL" id="CAJNOQ010005276">
    <property type="protein sequence ID" value="CAF1092598.1"/>
    <property type="molecule type" value="Genomic_DNA"/>
</dbReference>
<keyword evidence="6 10" id="KW-0472">Membrane</keyword>
<dbReference type="PRINTS" id="PR00243">
    <property type="entry name" value="MUSCARINICR"/>
</dbReference>
<evidence type="ECO:0000256" key="10">
    <source>
        <dbReference type="SAM" id="Phobius"/>
    </source>
</evidence>
<dbReference type="OrthoDB" id="10071887at2759"/>
<dbReference type="PANTHER" id="PTHR24247">
    <property type="entry name" value="5-HYDROXYTRYPTAMINE RECEPTOR"/>
    <property type="match status" value="1"/>
</dbReference>
<dbReference type="PRINTS" id="PR00237">
    <property type="entry name" value="GPCRRHODOPSN"/>
</dbReference>
<dbReference type="EMBL" id="CAJOBC010005276">
    <property type="protein sequence ID" value="CAF3858036.1"/>
    <property type="molecule type" value="Genomic_DNA"/>
</dbReference>
<keyword evidence="4 10" id="KW-1133">Transmembrane helix</keyword>
<feature type="domain" description="G-protein coupled receptors family 1 profile" evidence="11">
    <location>
        <begin position="93"/>
        <end position="226"/>
    </location>
</feature>
<evidence type="ECO:0000256" key="7">
    <source>
        <dbReference type="ARBA" id="ARBA00023170"/>
    </source>
</evidence>
<dbReference type="GO" id="GO:0045202">
    <property type="term" value="C:synapse"/>
    <property type="evidence" value="ECO:0007669"/>
    <property type="project" value="GOC"/>
</dbReference>
<evidence type="ECO:0000313" key="14">
    <source>
        <dbReference type="Proteomes" id="UP000663829"/>
    </source>
</evidence>
<dbReference type="Proteomes" id="UP000681722">
    <property type="component" value="Unassembled WGS sequence"/>
</dbReference>
<dbReference type="InterPro" id="IPR017452">
    <property type="entry name" value="GPCR_Rhodpsn_7TM"/>
</dbReference>